<feature type="transmembrane region" description="Helical" evidence="8">
    <location>
        <begin position="538"/>
        <end position="559"/>
    </location>
</feature>
<evidence type="ECO:0000256" key="5">
    <source>
        <dbReference type="ARBA" id="ARBA00022989"/>
    </source>
</evidence>
<keyword evidence="6 8" id="KW-0472">Membrane</keyword>
<keyword evidence="13" id="KW-1185">Reference proteome</keyword>
<feature type="transmembrane region" description="Helical" evidence="8">
    <location>
        <begin position="443"/>
        <end position="468"/>
    </location>
</feature>
<feature type="transmembrane region" description="Helical" evidence="8">
    <location>
        <begin position="665"/>
        <end position="684"/>
    </location>
</feature>
<keyword evidence="3" id="KW-0813">Transport</keyword>
<dbReference type="PANTHER" id="PTHR13018:SF5">
    <property type="entry name" value="RE44586P"/>
    <property type="match status" value="1"/>
</dbReference>
<feature type="transmembrane region" description="Helical" evidence="8">
    <location>
        <begin position="728"/>
        <end position="746"/>
    </location>
</feature>
<dbReference type="Proteomes" id="UP000503462">
    <property type="component" value="Chromosome 4"/>
</dbReference>
<evidence type="ECO:0000259" key="10">
    <source>
        <dbReference type="Pfam" id="PF13967"/>
    </source>
</evidence>
<evidence type="ECO:0000256" key="1">
    <source>
        <dbReference type="ARBA" id="ARBA00004141"/>
    </source>
</evidence>
<feature type="transmembrane region" description="Helical" evidence="8">
    <location>
        <begin position="101"/>
        <end position="126"/>
    </location>
</feature>
<dbReference type="EMBL" id="CP051142">
    <property type="protein sequence ID" value="QIX00108.1"/>
    <property type="molecule type" value="Genomic_DNA"/>
</dbReference>
<feature type="transmembrane region" description="Helical" evidence="8">
    <location>
        <begin position="498"/>
        <end position="517"/>
    </location>
</feature>
<comment type="similarity">
    <text evidence="2">Belongs to the CSC1 (TC 1.A.17) family.</text>
</comment>
<dbReference type="PANTHER" id="PTHR13018">
    <property type="entry name" value="PROBABLE MEMBRANE PROTEIN DUF221-RELATED"/>
    <property type="match status" value="1"/>
</dbReference>
<name>A0A6H0XZT3_9PEZI</name>
<evidence type="ECO:0000256" key="6">
    <source>
        <dbReference type="ARBA" id="ARBA00023136"/>
    </source>
</evidence>
<dbReference type="Pfam" id="PF14703">
    <property type="entry name" value="PHM7_cyt"/>
    <property type="match status" value="1"/>
</dbReference>
<dbReference type="GO" id="GO:0005886">
    <property type="term" value="C:plasma membrane"/>
    <property type="evidence" value="ECO:0007669"/>
    <property type="project" value="TreeGrafter"/>
</dbReference>
<feature type="domain" description="CSC1/OSCA1-like cytosolic" evidence="11">
    <location>
        <begin position="227"/>
        <end position="431"/>
    </location>
</feature>
<dbReference type="AlphaFoldDB" id="A0A6H0XZT3"/>
<feature type="region of interest" description="Disordered" evidence="7">
    <location>
        <begin position="772"/>
        <end position="809"/>
    </location>
</feature>
<feature type="transmembrane region" description="Helical" evidence="8">
    <location>
        <begin position="30"/>
        <end position="50"/>
    </location>
</feature>
<organism evidence="12 13">
    <name type="scientific">Peltaster fructicola</name>
    <dbReference type="NCBI Taxonomy" id="286661"/>
    <lineage>
        <taxon>Eukaryota</taxon>
        <taxon>Fungi</taxon>
        <taxon>Dikarya</taxon>
        <taxon>Ascomycota</taxon>
        <taxon>Pezizomycotina</taxon>
        <taxon>Dothideomycetes</taxon>
        <taxon>Dothideomycetes incertae sedis</taxon>
        <taxon>Peltaster</taxon>
    </lineage>
</organism>
<evidence type="ECO:0000256" key="2">
    <source>
        <dbReference type="ARBA" id="ARBA00007779"/>
    </source>
</evidence>
<dbReference type="Pfam" id="PF02714">
    <property type="entry name" value="RSN1_7TM"/>
    <property type="match status" value="1"/>
</dbReference>
<protein>
    <recommendedName>
        <fullName evidence="14">DUF221-domain-containing protein</fullName>
    </recommendedName>
</protein>
<dbReference type="GO" id="GO:0005227">
    <property type="term" value="F:calcium-activated cation channel activity"/>
    <property type="evidence" value="ECO:0007669"/>
    <property type="project" value="InterPro"/>
</dbReference>
<comment type="subcellular location">
    <subcellularLocation>
        <location evidence="1">Membrane</location>
        <topology evidence="1">Multi-pass membrane protein</topology>
    </subcellularLocation>
</comment>
<feature type="transmembrane region" description="Helical" evidence="8">
    <location>
        <begin position="640"/>
        <end position="658"/>
    </location>
</feature>
<feature type="domain" description="CSC1/OSCA1-like N-terminal transmembrane" evidence="10">
    <location>
        <begin position="30"/>
        <end position="205"/>
    </location>
</feature>
<evidence type="ECO:0000313" key="12">
    <source>
        <dbReference type="EMBL" id="QIX00108.1"/>
    </source>
</evidence>
<evidence type="ECO:0000256" key="7">
    <source>
        <dbReference type="SAM" id="MobiDB-lite"/>
    </source>
</evidence>
<keyword evidence="4 8" id="KW-0812">Transmembrane</keyword>
<dbReference type="Gene3D" id="2.20.25.10">
    <property type="match status" value="1"/>
</dbReference>
<evidence type="ECO:0000256" key="4">
    <source>
        <dbReference type="ARBA" id="ARBA00022692"/>
    </source>
</evidence>
<dbReference type="Pfam" id="PF13967">
    <property type="entry name" value="RSN1_TM"/>
    <property type="match status" value="1"/>
</dbReference>
<dbReference type="InterPro" id="IPR045122">
    <property type="entry name" value="Csc1-like"/>
</dbReference>
<evidence type="ECO:0000256" key="3">
    <source>
        <dbReference type="ARBA" id="ARBA00022448"/>
    </source>
</evidence>
<evidence type="ECO:0000256" key="8">
    <source>
        <dbReference type="SAM" id="Phobius"/>
    </source>
</evidence>
<gene>
    <name evidence="12" type="ORF">AMS68_005625</name>
</gene>
<reference evidence="12 13" key="1">
    <citation type="journal article" date="2016" name="Sci. Rep.">
        <title>Peltaster fructicola genome reveals evolution from an invasive phytopathogen to an ectophytic parasite.</title>
        <authorList>
            <person name="Xu C."/>
            <person name="Chen H."/>
            <person name="Gleason M.L."/>
            <person name="Xu J.R."/>
            <person name="Liu H."/>
            <person name="Zhang R."/>
            <person name="Sun G."/>
        </authorList>
    </citation>
    <scope>NUCLEOTIDE SEQUENCE [LARGE SCALE GENOMIC DNA]</scope>
    <source>
        <strain evidence="12 13">LNHT1506</strain>
    </source>
</reference>
<feature type="transmembrane region" description="Helical" evidence="8">
    <location>
        <begin position="186"/>
        <end position="205"/>
    </location>
</feature>
<evidence type="ECO:0008006" key="14">
    <source>
        <dbReference type="Google" id="ProtNLM"/>
    </source>
</evidence>
<keyword evidence="5 8" id="KW-1133">Transmembrane helix</keyword>
<feature type="compositionally biased region" description="Acidic residues" evidence="7">
    <location>
        <begin position="317"/>
        <end position="327"/>
    </location>
</feature>
<accession>A0A6H0XZT3</accession>
<feature type="domain" description="CSC1/OSCA1-like 7TM region" evidence="9">
    <location>
        <begin position="443"/>
        <end position="717"/>
    </location>
</feature>
<evidence type="ECO:0000259" key="9">
    <source>
        <dbReference type="Pfam" id="PF02714"/>
    </source>
</evidence>
<proteinExistence type="inferred from homology"/>
<evidence type="ECO:0000313" key="13">
    <source>
        <dbReference type="Proteomes" id="UP000503462"/>
    </source>
</evidence>
<dbReference type="InterPro" id="IPR027815">
    <property type="entry name" value="CSC1/OSCA1-like_cyt"/>
</dbReference>
<evidence type="ECO:0000259" key="11">
    <source>
        <dbReference type="Pfam" id="PF14703"/>
    </source>
</evidence>
<dbReference type="InterPro" id="IPR003864">
    <property type="entry name" value="CSC1/OSCA1-like_7TM"/>
</dbReference>
<dbReference type="OrthoDB" id="1689567at2759"/>
<feature type="transmembrane region" description="Helical" evidence="8">
    <location>
        <begin position="704"/>
        <end position="721"/>
    </location>
</feature>
<dbReference type="InterPro" id="IPR032880">
    <property type="entry name" value="CSC1/OSCA1-like_N"/>
</dbReference>
<sequence>MDWLHALDDGEKPPPDWTHLVGADSPRATIVQLILATSFGGIAFLAFCILRPRWPSLYSARKKQKDTAMILPELPPSLFGWIPVLYSITDQQLLASAGLDAYVFLQFFKMASTFLLATLFFSLIIIKPVHDAFGDAPDDDLNGNQTTNGSWHGYSDYNRRHGPVTLEERPANSTQPYFPDFEQDYLYMYIAFAYLFSGICVWLLITYTRKIIRIRQEFLGSQTTVSDKTIRLSGIPAHLRSEDRLKEYLERLDIGRVESVQLCRNWRELDTKMRARMDCLRKLETAYTIYASQTEIERNADTLPIAQPLPPTRLADADDAEDEDEESGLLNGNGVVTTPDMPRPLVTLRYGRFKMKTRKVDAIDYYTEQLRVMDSEITALRQSKFDATPLAFVTMDSVAAAQMAIQTVLDPSPLQLIASSSPPPSEVIWTNTYQTRRTRMLKAWIMTVVILLLTIFWSALLVPIAGLLNTETIARVFPQLADLLEQHKNIQLLVNTQLPVLFVTILVVLVPYLYYWMSWYQGFISVGEIELSAISKNFFFTFFNFFLVFTILGTASEFIKFLEDFGKVEGFHNIAYTLALSLQRHLRFYCNYIILQSLTLHPLRLLELGSVALYPIYLIGAKTPRDYAELVQPPFFSYGFYLPNALLIFIICMVYGVLESYTVQASGLAYFLLGYFVYKYQLLYAMDHSPHSTGRAWGMICDRIFVGMVFFQLTTAGQLILKNAIRRAVTLVPLIIATIWFSIVFGRTYKPLLRYIALENIKVFEGYASPDDTSPDAATGPEENVWASRDDGQWTQGETNPPIPRPSEPYQNPSLVTELRGVWVVPNKNFAAGVLEHSDSEAGGPAQARICARKTCKSHAAAFPLHPREAELEQIEAEINPLLLKNILPRLDWSALKTVTQEVCHNVVSESSLTALQLGLSSLPDEAPEPETLAAEDGEPSQILKDLHLLLMETTIQSGKLVCANCGHEYAVKEGIANFLLPSHMV</sequence>
<feature type="region of interest" description="Disordered" evidence="7">
    <location>
        <begin position="305"/>
        <end position="336"/>
    </location>
</feature>